<evidence type="ECO:0000313" key="8">
    <source>
        <dbReference type="Proteomes" id="UP000019275"/>
    </source>
</evidence>
<dbReference type="Pfam" id="PF06271">
    <property type="entry name" value="RDD"/>
    <property type="match status" value="1"/>
</dbReference>
<evidence type="ECO:0000256" key="2">
    <source>
        <dbReference type="ARBA" id="ARBA00022692"/>
    </source>
</evidence>
<evidence type="ECO:0000259" key="6">
    <source>
        <dbReference type="Pfam" id="PF06271"/>
    </source>
</evidence>
<keyword evidence="8" id="KW-1185">Reference proteome</keyword>
<comment type="subcellular location">
    <subcellularLocation>
        <location evidence="1">Membrane</location>
        <topology evidence="1">Multi-pass membrane protein</topology>
    </subcellularLocation>
</comment>
<keyword evidence="3 5" id="KW-1133">Transmembrane helix</keyword>
<evidence type="ECO:0000256" key="1">
    <source>
        <dbReference type="ARBA" id="ARBA00004141"/>
    </source>
</evidence>
<dbReference type="RefSeq" id="WP_034646370.1">
    <property type="nucleotide sequence ID" value="NZ_ARZX01000019.1"/>
</dbReference>
<gene>
    <name evidence="7" type="ORF">KLA_13444</name>
</gene>
<proteinExistence type="predicted"/>
<feature type="transmembrane region" description="Helical" evidence="5">
    <location>
        <begin position="50"/>
        <end position="69"/>
    </location>
</feature>
<reference evidence="7 8" key="1">
    <citation type="journal article" date="2014" name="Genome Announc.">
        <title>Draft Genome Sequence of the Carrageenan-Degrading Bacterium Cellulophaga sp. Strain KL-A, Isolated from Decaying Marine Algae.</title>
        <authorList>
            <person name="Shan D."/>
            <person name="Ying J."/>
            <person name="Li X."/>
            <person name="Gao Z."/>
            <person name="Wei G."/>
            <person name="Shao Z."/>
        </authorList>
    </citation>
    <scope>NUCLEOTIDE SEQUENCE [LARGE SCALE GENOMIC DNA]</scope>
    <source>
        <strain evidence="7 8">KL-A</strain>
    </source>
</reference>
<feature type="transmembrane region" description="Helical" evidence="5">
    <location>
        <begin position="103"/>
        <end position="122"/>
    </location>
</feature>
<evidence type="ECO:0000256" key="5">
    <source>
        <dbReference type="SAM" id="Phobius"/>
    </source>
</evidence>
<accession>A0ABP3B790</accession>
<feature type="transmembrane region" description="Helical" evidence="5">
    <location>
        <begin position="151"/>
        <end position="170"/>
    </location>
</feature>
<keyword evidence="2 5" id="KW-0812">Transmembrane</keyword>
<sequence length="254" mass="28550">MNQNLENTYNLSSRKRRIVAFIIDHYIFSFLITSITFLSLGSDFINETNFSNILSKMLPVMGIGLFLYFSKDAIKGISPGKWIMGIMVRDENNSSNVPSFGRLFIRNLYLIIWPVEFIVLATNQHKKRLGDKTAKAIVVKNPNKPAKLPRILALVVAGFTFFIVVFFFVGSVMKNSDAYKIAIIEIEKNEKIQSETGGIKDYGIMPTGSINMTNGNGEALLSIKVIGNDKDVNVDVYLIKEGNGEWELIELSKH</sequence>
<comment type="caution">
    <text evidence="7">The sequence shown here is derived from an EMBL/GenBank/DDBJ whole genome shotgun (WGS) entry which is preliminary data.</text>
</comment>
<keyword evidence="4 5" id="KW-0472">Membrane</keyword>
<dbReference type="InterPro" id="IPR010432">
    <property type="entry name" value="RDD"/>
</dbReference>
<evidence type="ECO:0000256" key="3">
    <source>
        <dbReference type="ARBA" id="ARBA00022989"/>
    </source>
</evidence>
<evidence type="ECO:0000256" key="4">
    <source>
        <dbReference type="ARBA" id="ARBA00023136"/>
    </source>
</evidence>
<dbReference type="Proteomes" id="UP000019275">
    <property type="component" value="Unassembled WGS sequence"/>
</dbReference>
<protein>
    <submittedName>
        <fullName evidence="7">RDD domain-containing protein</fullName>
    </submittedName>
</protein>
<name>A0ABP3B790_9FLAO</name>
<organism evidence="7 8">
    <name type="scientific">Cellulophaga geojensis KL-A</name>
    <dbReference type="NCBI Taxonomy" id="1328323"/>
    <lineage>
        <taxon>Bacteria</taxon>
        <taxon>Pseudomonadati</taxon>
        <taxon>Bacteroidota</taxon>
        <taxon>Flavobacteriia</taxon>
        <taxon>Flavobacteriales</taxon>
        <taxon>Flavobacteriaceae</taxon>
        <taxon>Cellulophaga</taxon>
    </lineage>
</organism>
<evidence type="ECO:0000313" key="7">
    <source>
        <dbReference type="EMBL" id="EWH12622.1"/>
    </source>
</evidence>
<dbReference type="EMBL" id="ARZX01000019">
    <property type="protein sequence ID" value="EWH12622.1"/>
    <property type="molecule type" value="Genomic_DNA"/>
</dbReference>
<feature type="transmembrane region" description="Helical" evidence="5">
    <location>
        <begin position="18"/>
        <end position="38"/>
    </location>
</feature>
<feature type="domain" description="RDD" evidence="6">
    <location>
        <begin position="15"/>
        <end position="135"/>
    </location>
</feature>